<feature type="domain" description="Response regulatory" evidence="15">
    <location>
        <begin position="681"/>
        <end position="798"/>
    </location>
</feature>
<comment type="caution">
    <text evidence="16">The sequence shown here is derived from an EMBL/GenBank/DDBJ whole genome shotgun (WGS) entry which is preliminary data.</text>
</comment>
<comment type="catalytic activity">
    <reaction evidence="1">
        <text>ATP + protein L-histidine = ADP + protein N-phospho-L-histidine.</text>
        <dbReference type="EC" id="2.7.13.3"/>
    </reaction>
</comment>
<proteinExistence type="predicted"/>
<dbReference type="OrthoDB" id="9809348at2"/>
<dbReference type="InterPro" id="IPR003661">
    <property type="entry name" value="HisK_dim/P_dom"/>
</dbReference>
<evidence type="ECO:0000313" key="16">
    <source>
        <dbReference type="EMBL" id="KEF39748.1"/>
    </source>
</evidence>
<dbReference type="PROSITE" id="PS50110">
    <property type="entry name" value="RESPONSE_REGULATORY"/>
    <property type="match status" value="1"/>
</dbReference>
<dbReference type="SUPFAM" id="SSF47384">
    <property type="entry name" value="Homodimeric domain of signal transducing histidine kinase"/>
    <property type="match status" value="1"/>
</dbReference>
<gene>
    <name evidence="16" type="ORF">M670_00769</name>
</gene>
<dbReference type="SMART" id="SM00387">
    <property type="entry name" value="HATPase_c"/>
    <property type="match status" value="2"/>
</dbReference>
<dbReference type="FunFam" id="3.30.565.10:FF:000023">
    <property type="entry name" value="PAS domain-containing sensor histidine kinase"/>
    <property type="match status" value="1"/>
</dbReference>
<dbReference type="Gene3D" id="3.30.565.10">
    <property type="entry name" value="Histidine kinase-like ATPase, C-terminal domain"/>
    <property type="match status" value="2"/>
</dbReference>
<evidence type="ECO:0000256" key="9">
    <source>
        <dbReference type="ARBA" id="ARBA00022840"/>
    </source>
</evidence>
<dbReference type="Pfam" id="PF06580">
    <property type="entry name" value="His_kinase"/>
    <property type="match status" value="1"/>
</dbReference>
<dbReference type="InterPro" id="IPR003594">
    <property type="entry name" value="HATPase_dom"/>
</dbReference>
<feature type="transmembrane region" description="Helical" evidence="13">
    <location>
        <begin position="352"/>
        <end position="375"/>
    </location>
</feature>
<feature type="domain" description="Histidine kinase" evidence="14">
    <location>
        <begin position="908"/>
        <end position="1008"/>
    </location>
</feature>
<evidence type="ECO:0000256" key="4">
    <source>
        <dbReference type="ARBA" id="ARBA00022475"/>
    </source>
</evidence>
<dbReference type="InterPro" id="IPR036097">
    <property type="entry name" value="HisK_dim/P_sf"/>
</dbReference>
<keyword evidence="8 16" id="KW-0418">Kinase</keyword>
<dbReference type="InterPro" id="IPR036890">
    <property type="entry name" value="HATPase_C_sf"/>
</dbReference>
<comment type="subcellular location">
    <subcellularLocation>
        <location evidence="2">Cell membrane</location>
    </subcellularLocation>
</comment>
<keyword evidence="13" id="KW-0812">Transmembrane</keyword>
<feature type="transmembrane region" description="Helical" evidence="13">
    <location>
        <begin position="204"/>
        <end position="225"/>
    </location>
</feature>
<dbReference type="InterPro" id="IPR011006">
    <property type="entry name" value="CheY-like_superfamily"/>
</dbReference>
<reference evidence="16 17" key="1">
    <citation type="submission" date="2014-04" db="EMBL/GenBank/DDBJ databases">
        <title>Draft genome sequence of Bacillus azotoformans MEV2011, a (co-) denitrifying strain unable to grow in the presence of oxygen.</title>
        <authorList>
            <person name="Nielsen M."/>
            <person name="Schreiber L."/>
            <person name="Finster K."/>
            <person name="Schramm A."/>
        </authorList>
    </citation>
    <scope>NUCLEOTIDE SEQUENCE [LARGE SCALE GENOMIC DNA]</scope>
    <source>
        <strain evidence="16 17">MEV2011</strain>
    </source>
</reference>
<dbReference type="InterPro" id="IPR004358">
    <property type="entry name" value="Sig_transdc_His_kin-like_C"/>
</dbReference>
<dbReference type="AlphaFoldDB" id="A0A072NS81"/>
<evidence type="ECO:0000256" key="8">
    <source>
        <dbReference type="ARBA" id="ARBA00022777"/>
    </source>
</evidence>
<dbReference type="SUPFAM" id="SSF52172">
    <property type="entry name" value="CheY-like"/>
    <property type="match status" value="1"/>
</dbReference>
<feature type="modified residue" description="4-aspartylphosphate" evidence="12">
    <location>
        <position position="731"/>
    </location>
</feature>
<dbReference type="CDD" id="cd16922">
    <property type="entry name" value="HATPase_EvgS-ArcB-TorS-like"/>
    <property type="match status" value="1"/>
</dbReference>
<dbReference type="GO" id="GO:0000155">
    <property type="term" value="F:phosphorelay sensor kinase activity"/>
    <property type="evidence" value="ECO:0007669"/>
    <property type="project" value="InterPro"/>
</dbReference>
<keyword evidence="11 13" id="KW-0472">Membrane</keyword>
<feature type="transmembrane region" description="Helical" evidence="13">
    <location>
        <begin position="297"/>
        <end position="318"/>
    </location>
</feature>
<evidence type="ECO:0000256" key="12">
    <source>
        <dbReference type="PROSITE-ProRule" id="PRU00169"/>
    </source>
</evidence>
<name>A0A072NS81_SCHAZ</name>
<evidence type="ECO:0000313" key="17">
    <source>
        <dbReference type="Proteomes" id="UP000027936"/>
    </source>
</evidence>
<keyword evidence="6" id="KW-0808">Transferase</keyword>
<evidence type="ECO:0000256" key="1">
    <source>
        <dbReference type="ARBA" id="ARBA00000085"/>
    </source>
</evidence>
<dbReference type="InterPro" id="IPR008979">
    <property type="entry name" value="Galactose-bd-like_sf"/>
</dbReference>
<dbReference type="SUPFAM" id="SSF55874">
    <property type="entry name" value="ATPase domain of HSP90 chaperone/DNA topoisomerase II/histidine kinase"/>
    <property type="match status" value="2"/>
</dbReference>
<dbReference type="Pfam" id="PF00072">
    <property type="entry name" value="Response_reg"/>
    <property type="match status" value="1"/>
</dbReference>
<dbReference type="InterPro" id="IPR005467">
    <property type="entry name" value="His_kinase_dom"/>
</dbReference>
<dbReference type="InterPro" id="IPR010559">
    <property type="entry name" value="Sig_transdc_His_kin_internal"/>
</dbReference>
<accession>A0A072NS81</accession>
<sequence length="1023" mass="115539">MKLKITATLILFIIIGLIFASYITPSKSTENLAKHGILNLQEYDFAQNGPVRLDGEWEFVPGKLVDSNYFSERGASAYVQVPSLWTKYRIDNQSVPKFTNATYRLLVKLPADENLLGIKTSNIRMSNALYVNGEKIGGSGMPGESQSYRPSNTPYLSFFENTKGNIEIIVHVTNYHYAYGGGIISSLYLGDEQNILELRQNALMYDWVTIAAFFMVGIYFLGFYLHFRRDKSLLYFSLFCFSVVLYSLTHGEKVLHSLFPMIPYGIFVILQCSSNLISLFLLAYFHTILRSHSNKKFAQVLAIIGMICSLSAFLPVQINSQFQSLYSLYFLAVILYVLYVQIKAIFAKTTGALYLFIGSVTLIMYFIVGTLNVMGNTALDILPPILPFAYLLMLSLFMAHRFADTYRKNEELSEQLLQVDKFKDEFLAKTSHEFKTPLHGMIAILQSILSPTNSNLTTQQQEKINFVIDKAKRLSSLVNDVLDLTKLKRKELNLEIKPIDLYSTIFVVMEVFSYMLQKDIKIINSISRDISFVRADENRLRQILYNLIDNAIKYTDQGTIELTAQEGNGKIIISIRDTGRGIASADINKVFHAFERVGDSNTEYQSVGLGLSITKQLVELQGGQIWVRSAIGEGSTFSFSLPAVERNIEAVSTIEEWHYKGLGGMQQFTVPYIIGEPKGKKIMIVDDNHSNLRVLIEALNSEDYLIIAVDNGKDAFTLLEQHPDIDLILLDIMMPGLNGFEVCKKIREKYSLTELPVLMLTAAILAEDMVAGFQAGANDFLHKPIELSELKTRMKNLILMKDTALAATAIEMAYLQAQIKPHFIYNVLNSILSLSYLDIEKTRALITNFAIFLRGSFVFTNTNKLIPIHNEISLVKSYVEIEKARFPEKFDFVIDRDIDFDCLIPPLLIQPLVENAIRHGIGGRRNGGQISLYIRNNKDTVTIKVTDNGRGISQEKINQILTQKQHENSGVGLLNIVNRIKKYSGATFSIESEEHKGTTVMVIIPYMTATEKEDVNVKSTHNR</sequence>
<organism evidence="16 17">
    <name type="scientific">Schinkia azotoformans MEV2011</name>
    <dbReference type="NCBI Taxonomy" id="1348973"/>
    <lineage>
        <taxon>Bacteria</taxon>
        <taxon>Bacillati</taxon>
        <taxon>Bacillota</taxon>
        <taxon>Bacilli</taxon>
        <taxon>Bacillales</taxon>
        <taxon>Bacillaceae</taxon>
        <taxon>Calidifontibacillus/Schinkia group</taxon>
        <taxon>Schinkia</taxon>
    </lineage>
</organism>
<evidence type="ECO:0000259" key="15">
    <source>
        <dbReference type="PROSITE" id="PS50110"/>
    </source>
</evidence>
<dbReference type="Gene3D" id="3.40.50.2300">
    <property type="match status" value="1"/>
</dbReference>
<evidence type="ECO:0000256" key="6">
    <source>
        <dbReference type="ARBA" id="ARBA00022679"/>
    </source>
</evidence>
<evidence type="ECO:0000256" key="7">
    <source>
        <dbReference type="ARBA" id="ARBA00022741"/>
    </source>
</evidence>
<dbReference type="CDD" id="cd00082">
    <property type="entry name" value="HisKA"/>
    <property type="match status" value="1"/>
</dbReference>
<protein>
    <recommendedName>
        <fullName evidence="3">histidine kinase</fullName>
        <ecNumber evidence="3">2.7.13.3</ecNumber>
    </recommendedName>
</protein>
<evidence type="ECO:0000256" key="5">
    <source>
        <dbReference type="ARBA" id="ARBA00022553"/>
    </source>
</evidence>
<dbReference type="PANTHER" id="PTHR43047:SF72">
    <property type="entry name" value="OSMOSENSING HISTIDINE PROTEIN KINASE SLN1"/>
    <property type="match status" value="1"/>
</dbReference>
<keyword evidence="13" id="KW-1133">Transmembrane helix</keyword>
<dbReference type="SUPFAM" id="SSF49785">
    <property type="entry name" value="Galactose-binding domain-like"/>
    <property type="match status" value="1"/>
</dbReference>
<dbReference type="EC" id="2.7.13.3" evidence="3"/>
<dbReference type="PANTHER" id="PTHR43047">
    <property type="entry name" value="TWO-COMPONENT HISTIDINE PROTEIN KINASE"/>
    <property type="match status" value="1"/>
</dbReference>
<evidence type="ECO:0000256" key="10">
    <source>
        <dbReference type="ARBA" id="ARBA00023012"/>
    </source>
</evidence>
<dbReference type="GO" id="GO:0009927">
    <property type="term" value="F:histidine phosphotransfer kinase activity"/>
    <property type="evidence" value="ECO:0007669"/>
    <property type="project" value="TreeGrafter"/>
</dbReference>
<dbReference type="SMART" id="SM00448">
    <property type="entry name" value="REC"/>
    <property type="match status" value="1"/>
</dbReference>
<dbReference type="InterPro" id="IPR011623">
    <property type="entry name" value="7TMR_DISM_rcpt_extracell_dom1"/>
</dbReference>
<dbReference type="PROSITE" id="PS50109">
    <property type="entry name" value="HIS_KIN"/>
    <property type="match status" value="2"/>
</dbReference>
<feature type="transmembrane region" description="Helical" evidence="13">
    <location>
        <begin position="261"/>
        <end position="285"/>
    </location>
</feature>
<dbReference type="GO" id="GO:0005524">
    <property type="term" value="F:ATP binding"/>
    <property type="evidence" value="ECO:0007669"/>
    <property type="project" value="UniProtKB-KW"/>
</dbReference>
<evidence type="ECO:0000256" key="2">
    <source>
        <dbReference type="ARBA" id="ARBA00004236"/>
    </source>
</evidence>
<feature type="transmembrane region" description="Helical" evidence="13">
    <location>
        <begin position="232"/>
        <end position="249"/>
    </location>
</feature>
<keyword evidence="5 12" id="KW-0597">Phosphoprotein</keyword>
<keyword evidence="9" id="KW-0067">ATP-binding</keyword>
<keyword evidence="4" id="KW-1003">Cell membrane</keyword>
<evidence type="ECO:0000259" key="14">
    <source>
        <dbReference type="PROSITE" id="PS50109"/>
    </source>
</evidence>
<dbReference type="Gene3D" id="2.60.120.260">
    <property type="entry name" value="Galactose-binding domain-like"/>
    <property type="match status" value="1"/>
</dbReference>
<feature type="transmembrane region" description="Helical" evidence="13">
    <location>
        <begin position="324"/>
        <end position="340"/>
    </location>
</feature>
<keyword evidence="10" id="KW-0902">Two-component regulatory system</keyword>
<evidence type="ECO:0000256" key="13">
    <source>
        <dbReference type="SAM" id="Phobius"/>
    </source>
</evidence>
<dbReference type="Pfam" id="PF02518">
    <property type="entry name" value="HATPase_c"/>
    <property type="match status" value="2"/>
</dbReference>
<dbReference type="InterPro" id="IPR001789">
    <property type="entry name" value="Sig_transdc_resp-reg_receiver"/>
</dbReference>
<evidence type="ECO:0000256" key="11">
    <source>
        <dbReference type="ARBA" id="ARBA00023136"/>
    </source>
</evidence>
<dbReference type="RefSeq" id="WP_035193425.1">
    <property type="nucleotide sequence ID" value="NZ_JJRY01000002.1"/>
</dbReference>
<dbReference type="Proteomes" id="UP000027936">
    <property type="component" value="Unassembled WGS sequence"/>
</dbReference>
<dbReference type="PATRIC" id="fig|1348973.3.peg.740"/>
<evidence type="ECO:0000256" key="3">
    <source>
        <dbReference type="ARBA" id="ARBA00012438"/>
    </source>
</evidence>
<dbReference type="EMBL" id="JJRY01000002">
    <property type="protein sequence ID" value="KEF39748.1"/>
    <property type="molecule type" value="Genomic_DNA"/>
</dbReference>
<dbReference type="Gene3D" id="1.10.287.130">
    <property type="match status" value="1"/>
</dbReference>
<dbReference type="SMART" id="SM00388">
    <property type="entry name" value="HisKA"/>
    <property type="match status" value="1"/>
</dbReference>
<dbReference type="Pfam" id="PF07695">
    <property type="entry name" value="7TMR-DISM_7TM"/>
    <property type="match status" value="1"/>
</dbReference>
<keyword evidence="7" id="KW-0547">Nucleotide-binding</keyword>
<feature type="domain" description="Histidine kinase" evidence="14">
    <location>
        <begin position="429"/>
        <end position="645"/>
    </location>
</feature>
<dbReference type="PRINTS" id="PR00344">
    <property type="entry name" value="BCTRLSENSOR"/>
</dbReference>
<dbReference type="GO" id="GO:0005886">
    <property type="term" value="C:plasma membrane"/>
    <property type="evidence" value="ECO:0007669"/>
    <property type="project" value="UniProtKB-SubCell"/>
</dbReference>
<dbReference type="Pfam" id="PF00512">
    <property type="entry name" value="HisKA"/>
    <property type="match status" value="1"/>
</dbReference>